<protein>
    <recommendedName>
        <fullName evidence="3">Type II secretion system protein GspG C-terminal domain-containing protein</fullName>
    </recommendedName>
</protein>
<evidence type="ECO:0000313" key="1">
    <source>
        <dbReference type="EMBL" id="RKX65576.1"/>
    </source>
</evidence>
<sequence>MKAKIFLLNLLILIALVALLYVIEATPYKQLKSWNKQANVKHNMYTLKASVQKFISYNNGRIPITVEEATKYLPDSMVNPYTGKLLTPDNIQLVKYEVPGDSKDNKLNSTNAKLKGAPGTLAYGYFIPFGDSLATEYSIIGFGADSLPIYDINETTLKKESIVILHN</sequence>
<dbReference type="Proteomes" id="UP000282321">
    <property type="component" value="Unassembled WGS sequence"/>
</dbReference>
<evidence type="ECO:0000313" key="2">
    <source>
        <dbReference type="Proteomes" id="UP000282321"/>
    </source>
</evidence>
<dbReference type="AlphaFoldDB" id="A0A660S6Q1"/>
<reference evidence="1 2" key="1">
    <citation type="submission" date="2018-06" db="EMBL/GenBank/DDBJ databases">
        <title>Extensive metabolic versatility and redundancy in microbially diverse, dynamic hydrothermal sediments.</title>
        <authorList>
            <person name="Dombrowski N."/>
            <person name="Teske A."/>
            <person name="Baker B.J."/>
        </authorList>
    </citation>
    <scope>NUCLEOTIDE SEQUENCE [LARGE SCALE GENOMIC DNA]</scope>
    <source>
        <strain evidence="1">B35_G9</strain>
    </source>
</reference>
<dbReference type="EMBL" id="QNBC01000083">
    <property type="protein sequence ID" value="RKX65576.1"/>
    <property type="molecule type" value="Genomic_DNA"/>
</dbReference>
<organism evidence="1 2">
    <name type="scientific">candidate division TA06 bacterium</name>
    <dbReference type="NCBI Taxonomy" id="2250710"/>
    <lineage>
        <taxon>Bacteria</taxon>
        <taxon>Bacteria division TA06</taxon>
    </lineage>
</organism>
<proteinExistence type="predicted"/>
<comment type="caution">
    <text evidence="1">The sequence shown here is derived from an EMBL/GenBank/DDBJ whole genome shotgun (WGS) entry which is preliminary data.</text>
</comment>
<gene>
    <name evidence="1" type="ORF">DRP44_06060</name>
</gene>
<accession>A0A660S6Q1</accession>
<name>A0A660S6Q1_UNCT6</name>
<evidence type="ECO:0008006" key="3">
    <source>
        <dbReference type="Google" id="ProtNLM"/>
    </source>
</evidence>